<evidence type="ECO:0000256" key="5">
    <source>
        <dbReference type="SAM" id="MobiDB-lite"/>
    </source>
</evidence>
<keyword evidence="2" id="KW-0964">Secreted</keyword>
<dbReference type="InterPro" id="IPR019931">
    <property type="entry name" value="LPXTG_anchor"/>
</dbReference>
<feature type="signal peptide" evidence="7">
    <location>
        <begin position="1"/>
        <end position="33"/>
    </location>
</feature>
<feature type="transmembrane region" description="Helical" evidence="6">
    <location>
        <begin position="288"/>
        <end position="308"/>
    </location>
</feature>
<evidence type="ECO:0000313" key="9">
    <source>
        <dbReference type="EMBL" id="RGD60733.1"/>
    </source>
</evidence>
<protein>
    <submittedName>
        <fullName evidence="9">LPXTG cell wall anchor domain-containing protein</fullName>
    </submittedName>
</protein>
<evidence type="ECO:0000256" key="2">
    <source>
        <dbReference type="ARBA" id="ARBA00022525"/>
    </source>
</evidence>
<keyword evidence="3 7" id="KW-0732">Signal</keyword>
<evidence type="ECO:0000256" key="3">
    <source>
        <dbReference type="ARBA" id="ARBA00022729"/>
    </source>
</evidence>
<feature type="compositionally biased region" description="Low complexity" evidence="5">
    <location>
        <begin position="255"/>
        <end position="276"/>
    </location>
</feature>
<organism evidence="9 10">
    <name type="scientific">Kitasatospora xanthocidica</name>
    <dbReference type="NCBI Taxonomy" id="83382"/>
    <lineage>
        <taxon>Bacteria</taxon>
        <taxon>Bacillati</taxon>
        <taxon>Actinomycetota</taxon>
        <taxon>Actinomycetes</taxon>
        <taxon>Kitasatosporales</taxon>
        <taxon>Streptomycetaceae</taxon>
        <taxon>Kitasatospora</taxon>
    </lineage>
</organism>
<evidence type="ECO:0000256" key="4">
    <source>
        <dbReference type="ARBA" id="ARBA00023088"/>
    </source>
</evidence>
<feature type="domain" description="Gram-positive cocci surface proteins LPxTG" evidence="8">
    <location>
        <begin position="278"/>
        <end position="317"/>
    </location>
</feature>
<feature type="compositionally biased region" description="Low complexity" evidence="5">
    <location>
        <begin position="40"/>
        <end position="73"/>
    </location>
</feature>
<feature type="region of interest" description="Disordered" evidence="5">
    <location>
        <begin position="255"/>
        <end position="285"/>
    </location>
</feature>
<evidence type="ECO:0000256" key="1">
    <source>
        <dbReference type="ARBA" id="ARBA00022512"/>
    </source>
</evidence>
<dbReference type="NCBIfam" id="TIGR01167">
    <property type="entry name" value="LPXTG_anchor"/>
    <property type="match status" value="1"/>
</dbReference>
<evidence type="ECO:0000256" key="6">
    <source>
        <dbReference type="SAM" id="Phobius"/>
    </source>
</evidence>
<evidence type="ECO:0000259" key="8">
    <source>
        <dbReference type="PROSITE" id="PS50847"/>
    </source>
</evidence>
<keyword evidence="4" id="KW-0572">Peptidoglycan-anchor</keyword>
<evidence type="ECO:0000313" key="10">
    <source>
        <dbReference type="Proteomes" id="UP000263377"/>
    </source>
</evidence>
<name>A0A372ZXY8_9ACTN</name>
<reference evidence="9 10" key="1">
    <citation type="submission" date="2018-08" db="EMBL/GenBank/DDBJ databases">
        <title>Diversity &amp; Physiological Properties of Lignin-Decomposing Actinobacteria from Soil.</title>
        <authorList>
            <person name="Roh S.G."/>
            <person name="Kim S.B."/>
        </authorList>
    </citation>
    <scope>NUCLEOTIDE SEQUENCE [LARGE SCALE GENOMIC DNA]</scope>
    <source>
        <strain evidence="9 10">MMS17-GH009</strain>
    </source>
</reference>
<evidence type="ECO:0000256" key="7">
    <source>
        <dbReference type="SAM" id="SignalP"/>
    </source>
</evidence>
<dbReference type="AlphaFoldDB" id="A0A372ZXY8"/>
<keyword evidence="6" id="KW-0812">Transmembrane</keyword>
<comment type="caution">
    <text evidence="9">The sequence shown here is derived from an EMBL/GenBank/DDBJ whole genome shotgun (WGS) entry which is preliminary data.</text>
</comment>
<dbReference type="NCBIfam" id="NF041528">
    <property type="entry name" value="strep_LAETG"/>
    <property type="match status" value="1"/>
</dbReference>
<dbReference type="EMBL" id="QVIG01000001">
    <property type="protein sequence ID" value="RGD60733.1"/>
    <property type="molecule type" value="Genomic_DNA"/>
</dbReference>
<sequence>MGAFTMRNSRLLAASTLVALSLGATLCAATAGAVGITASPSAGATATPSASAPPSAGATTPSSPTPTATAGPTNLPTRPVPAPTVDNRCHGGVYQSNLLKVTGTGLYGTTLVKGGQAAEMTMTWENKSGVDLPVVHNSLYVTDEFGDRPVQWSTEFFDVQLDTGSGWKPAKLDDRALLAPEFKLAKGEKITYKVRIAATAKAPVGHYGANYEAGSDAFDNDKVPTPANNKPQACTQFLDDYLGEFNVGEAGATTATNAPATTAPGATASPSPSGGPHLAETGSSSNTLPIALGGAAVLAVGAGTLVALRRRKPATRS</sequence>
<accession>A0A372ZXY8</accession>
<proteinExistence type="predicted"/>
<gene>
    <name evidence="9" type="ORF">DR950_25805</name>
</gene>
<dbReference type="Proteomes" id="UP000263377">
    <property type="component" value="Unassembled WGS sequence"/>
</dbReference>
<keyword evidence="10" id="KW-1185">Reference proteome</keyword>
<feature type="region of interest" description="Disordered" evidence="5">
    <location>
        <begin position="40"/>
        <end position="87"/>
    </location>
</feature>
<dbReference type="PROSITE" id="PS50847">
    <property type="entry name" value="GRAM_POS_ANCHORING"/>
    <property type="match status" value="1"/>
</dbReference>
<keyword evidence="6" id="KW-0472">Membrane</keyword>
<keyword evidence="1" id="KW-0134">Cell wall</keyword>
<keyword evidence="6" id="KW-1133">Transmembrane helix</keyword>
<feature type="chain" id="PRO_5038619602" evidence="7">
    <location>
        <begin position="34"/>
        <end position="317"/>
    </location>
</feature>